<evidence type="ECO:0000313" key="3">
    <source>
        <dbReference type="Proteomes" id="UP001255416"/>
    </source>
</evidence>
<feature type="signal peptide" evidence="1">
    <location>
        <begin position="1"/>
        <end position="22"/>
    </location>
</feature>
<dbReference type="Proteomes" id="UP001255416">
    <property type="component" value="Unassembled WGS sequence"/>
</dbReference>
<evidence type="ECO:0000256" key="1">
    <source>
        <dbReference type="SAM" id="SignalP"/>
    </source>
</evidence>
<evidence type="ECO:0000313" key="2">
    <source>
        <dbReference type="EMBL" id="MDU9005466.1"/>
    </source>
</evidence>
<gene>
    <name evidence="2" type="ORF">QO231_16645</name>
</gene>
<reference evidence="3" key="1">
    <citation type="submission" date="2023-05" db="EMBL/GenBank/DDBJ databases">
        <title>Sedimentitalea sp. nov. JM2-8.</title>
        <authorList>
            <person name="Huang J."/>
        </authorList>
    </citation>
    <scope>NUCLEOTIDE SEQUENCE [LARGE SCALE GENOMIC DNA]</scope>
    <source>
        <strain evidence="3">KHS03</strain>
    </source>
</reference>
<dbReference type="RefSeq" id="WP_316778887.1">
    <property type="nucleotide sequence ID" value="NZ_JASMWN010000014.1"/>
</dbReference>
<accession>A0ABU3VH08</accession>
<dbReference type="EMBL" id="JASMWN010000014">
    <property type="protein sequence ID" value="MDU9005466.1"/>
    <property type="molecule type" value="Genomic_DNA"/>
</dbReference>
<name>A0ABU3VH08_9RHOB</name>
<organism evidence="2 3">
    <name type="scientific">Sedimentitalea todarodis</name>
    <dbReference type="NCBI Taxonomy" id="1631240"/>
    <lineage>
        <taxon>Bacteria</taxon>
        <taxon>Pseudomonadati</taxon>
        <taxon>Pseudomonadota</taxon>
        <taxon>Alphaproteobacteria</taxon>
        <taxon>Rhodobacterales</taxon>
        <taxon>Paracoccaceae</taxon>
        <taxon>Sedimentitalea</taxon>
    </lineage>
</organism>
<evidence type="ECO:0008006" key="4">
    <source>
        <dbReference type="Google" id="ProtNLM"/>
    </source>
</evidence>
<feature type="chain" id="PRO_5047179918" description="Phenol degradation protein meta" evidence="1">
    <location>
        <begin position="23"/>
        <end position="259"/>
    </location>
</feature>
<protein>
    <recommendedName>
        <fullName evidence="4">Phenol degradation protein meta</fullName>
    </recommendedName>
</protein>
<keyword evidence="3" id="KW-1185">Reference proteome</keyword>
<keyword evidence="1" id="KW-0732">Signal</keyword>
<comment type="caution">
    <text evidence="2">The sequence shown here is derived from an EMBL/GenBank/DDBJ whole genome shotgun (WGS) entry which is preliminary data.</text>
</comment>
<sequence length="259" mass="28327">MKKTFIAVIAASIISNGGIAAAQDAGAQANNPLANTTAFNIQNYYIGELTGDSDKDANQFILRYAKPFSLGDSNWLMRLSVPVSTLPVGTNMSDVTDLGDIDVFAAYLFDTGNPAVSFGIGPEIVAPTAQDDRLGNEQWQVGFANVYFNATSSKFQYGYLLTYRNGIGDTNGRERVKLAALQPFGFYQLGQGWYTGSAPAWTFDLDNGDYNIPLGLRLGKVIQANDTVYNMFVEPQYSVAHEGDGQPKWQIFFALNMQF</sequence>
<proteinExistence type="predicted"/>